<sequence>MNPDTGRNEYGTKLLLLCKTTGLRIVNGRHKGGHANDFSFNGSRGLSTIDYLLSPVHMFDCFHKFIVCNFNAFSDHAPLHIELHISMNNNPCQKLADSHEYSQRKRSSWKVEHLGPCTESIIQNQHRLNDCINIEDISSQTDMDSCINKFNEVFHEIVDPFFEIKKFDTSDCSTRRNQTKQDNVHELYLSTSDKPWFDCKLKSLYKEYIVALRKFNSCKSVVNHQVLICKKRTYKLCEAKCKRQYLLHEGQRLEILKKNNPKQFFAKFKRKSNFKSNVQLSEFFDHFKLTSQSNVTIDNDISNDAEDYVPRDPPILVTSPKTSLAEGQKFNFRCDLKYPGNPPMVWTWRCGERTLFPSQFNNMGASSEITFEAEAWQNGLSCLCIASSPRFGYNISSKGQSIAVLCKLVHGYDFLK</sequence>
<protein>
    <submittedName>
        <fullName evidence="1">Uncharacterized protein</fullName>
    </submittedName>
</protein>
<dbReference type="Gene3D" id="3.60.10.10">
    <property type="entry name" value="Endonuclease/exonuclease/phosphatase"/>
    <property type="match status" value="1"/>
</dbReference>
<dbReference type="InParanoid" id="K1RJ13"/>
<dbReference type="HOGENOM" id="CLU_660988_0_0_1"/>
<name>K1RJ13_MAGGI</name>
<dbReference type="Gene3D" id="2.60.40.10">
    <property type="entry name" value="Immunoglobulins"/>
    <property type="match status" value="1"/>
</dbReference>
<proteinExistence type="predicted"/>
<dbReference type="SUPFAM" id="SSF48726">
    <property type="entry name" value="Immunoglobulin"/>
    <property type="match status" value="1"/>
</dbReference>
<dbReference type="InterPro" id="IPR036179">
    <property type="entry name" value="Ig-like_dom_sf"/>
</dbReference>
<dbReference type="PROSITE" id="PS50835">
    <property type="entry name" value="IG_LIKE"/>
    <property type="match status" value="1"/>
</dbReference>
<gene>
    <name evidence="1" type="ORF">CGI_10014187</name>
</gene>
<dbReference type="InterPro" id="IPR007110">
    <property type="entry name" value="Ig-like_dom"/>
</dbReference>
<reference evidence="1" key="1">
    <citation type="journal article" date="2012" name="Nature">
        <title>The oyster genome reveals stress adaptation and complexity of shell formation.</title>
        <authorList>
            <person name="Zhang G."/>
            <person name="Fang X."/>
            <person name="Guo X."/>
            <person name="Li L."/>
            <person name="Luo R."/>
            <person name="Xu F."/>
            <person name="Yang P."/>
            <person name="Zhang L."/>
            <person name="Wang X."/>
            <person name="Qi H."/>
            <person name="Xiong Z."/>
            <person name="Que H."/>
            <person name="Xie Y."/>
            <person name="Holland P.W."/>
            <person name="Paps J."/>
            <person name="Zhu Y."/>
            <person name="Wu F."/>
            <person name="Chen Y."/>
            <person name="Wang J."/>
            <person name="Peng C."/>
            <person name="Meng J."/>
            <person name="Yang L."/>
            <person name="Liu J."/>
            <person name="Wen B."/>
            <person name="Zhang N."/>
            <person name="Huang Z."/>
            <person name="Zhu Q."/>
            <person name="Feng Y."/>
            <person name="Mount A."/>
            <person name="Hedgecock D."/>
            <person name="Xu Z."/>
            <person name="Liu Y."/>
            <person name="Domazet-Loso T."/>
            <person name="Du Y."/>
            <person name="Sun X."/>
            <person name="Zhang S."/>
            <person name="Liu B."/>
            <person name="Cheng P."/>
            <person name="Jiang X."/>
            <person name="Li J."/>
            <person name="Fan D."/>
            <person name="Wang W."/>
            <person name="Fu W."/>
            <person name="Wang T."/>
            <person name="Wang B."/>
            <person name="Zhang J."/>
            <person name="Peng Z."/>
            <person name="Li Y."/>
            <person name="Li N."/>
            <person name="Wang J."/>
            <person name="Chen M."/>
            <person name="He Y."/>
            <person name="Tan F."/>
            <person name="Song X."/>
            <person name="Zheng Q."/>
            <person name="Huang R."/>
            <person name="Yang H."/>
            <person name="Du X."/>
            <person name="Chen L."/>
            <person name="Yang M."/>
            <person name="Gaffney P.M."/>
            <person name="Wang S."/>
            <person name="Luo L."/>
            <person name="She Z."/>
            <person name="Ming Y."/>
            <person name="Huang W."/>
            <person name="Zhang S."/>
            <person name="Huang B."/>
            <person name="Zhang Y."/>
            <person name="Qu T."/>
            <person name="Ni P."/>
            <person name="Miao G."/>
            <person name="Wang J."/>
            <person name="Wang Q."/>
            <person name="Steinberg C.E."/>
            <person name="Wang H."/>
            <person name="Li N."/>
            <person name="Qian L."/>
            <person name="Zhang G."/>
            <person name="Li Y."/>
            <person name="Yang H."/>
            <person name="Liu X."/>
            <person name="Wang J."/>
            <person name="Yin Y."/>
            <person name="Wang J."/>
        </authorList>
    </citation>
    <scope>NUCLEOTIDE SEQUENCE [LARGE SCALE GENOMIC DNA]</scope>
    <source>
        <strain evidence="1">05x7-T-G4-1.051#20</strain>
    </source>
</reference>
<evidence type="ECO:0000313" key="1">
    <source>
        <dbReference type="EMBL" id="EKC34241.1"/>
    </source>
</evidence>
<organism evidence="1">
    <name type="scientific">Magallana gigas</name>
    <name type="common">Pacific oyster</name>
    <name type="synonym">Crassostrea gigas</name>
    <dbReference type="NCBI Taxonomy" id="29159"/>
    <lineage>
        <taxon>Eukaryota</taxon>
        <taxon>Metazoa</taxon>
        <taxon>Spiralia</taxon>
        <taxon>Lophotrochozoa</taxon>
        <taxon>Mollusca</taxon>
        <taxon>Bivalvia</taxon>
        <taxon>Autobranchia</taxon>
        <taxon>Pteriomorphia</taxon>
        <taxon>Ostreida</taxon>
        <taxon>Ostreoidea</taxon>
        <taxon>Ostreidae</taxon>
        <taxon>Magallana</taxon>
    </lineage>
</organism>
<dbReference type="EMBL" id="JH816257">
    <property type="protein sequence ID" value="EKC34241.1"/>
    <property type="molecule type" value="Genomic_DNA"/>
</dbReference>
<dbReference type="InterPro" id="IPR036691">
    <property type="entry name" value="Endo/exonu/phosph_ase_sf"/>
</dbReference>
<accession>K1RJ13</accession>
<dbReference type="InterPro" id="IPR013783">
    <property type="entry name" value="Ig-like_fold"/>
</dbReference>
<dbReference type="AlphaFoldDB" id="K1RJ13"/>